<dbReference type="InterPro" id="IPR013057">
    <property type="entry name" value="AA_transpt_TM"/>
</dbReference>
<organism evidence="8">
    <name type="scientific">Perkinsus marinus (strain ATCC 50983 / TXsc)</name>
    <dbReference type="NCBI Taxonomy" id="423536"/>
    <lineage>
        <taxon>Eukaryota</taxon>
        <taxon>Sar</taxon>
        <taxon>Alveolata</taxon>
        <taxon>Perkinsozoa</taxon>
        <taxon>Perkinsea</taxon>
        <taxon>Perkinsida</taxon>
        <taxon>Perkinsidae</taxon>
        <taxon>Perkinsus</taxon>
    </lineage>
</organism>
<feature type="transmembrane region" description="Helical" evidence="5">
    <location>
        <begin position="397"/>
        <end position="419"/>
    </location>
</feature>
<gene>
    <name evidence="7" type="ORF">Pmar_PMAR023128</name>
</gene>
<dbReference type="OMA" id="MKWTHIA"/>
<keyword evidence="4 5" id="KW-0472">Membrane</keyword>
<dbReference type="EMBL" id="GG681113">
    <property type="protein sequence ID" value="EER04988.1"/>
    <property type="molecule type" value="Genomic_DNA"/>
</dbReference>
<evidence type="ECO:0000313" key="7">
    <source>
        <dbReference type="EMBL" id="EER04988.1"/>
    </source>
</evidence>
<accession>C5LE48</accession>
<feature type="transmembrane region" description="Helical" evidence="5">
    <location>
        <begin position="47"/>
        <end position="72"/>
    </location>
</feature>
<proteinExistence type="predicted"/>
<keyword evidence="2 5" id="KW-0812">Transmembrane</keyword>
<evidence type="ECO:0000256" key="3">
    <source>
        <dbReference type="ARBA" id="ARBA00022989"/>
    </source>
</evidence>
<keyword evidence="3 5" id="KW-1133">Transmembrane helix</keyword>
<dbReference type="RefSeq" id="XP_002773172.1">
    <property type="nucleotide sequence ID" value="XM_002773126.1"/>
</dbReference>
<dbReference type="OrthoDB" id="655540at2759"/>
<dbReference type="PANTHER" id="PTHR22950:SF349">
    <property type="entry name" value="AMINO ACID TRANSPORTER TRANSMEMBRANE DOMAIN-CONTAINING PROTEIN"/>
    <property type="match status" value="1"/>
</dbReference>
<keyword evidence="8" id="KW-1185">Reference proteome</keyword>
<dbReference type="InParanoid" id="C5LE48"/>
<evidence type="ECO:0000259" key="6">
    <source>
        <dbReference type="Pfam" id="PF01490"/>
    </source>
</evidence>
<dbReference type="Pfam" id="PF01490">
    <property type="entry name" value="Aa_trans"/>
    <property type="match status" value="1"/>
</dbReference>
<evidence type="ECO:0000313" key="8">
    <source>
        <dbReference type="Proteomes" id="UP000007800"/>
    </source>
</evidence>
<name>C5LE48_PERM5</name>
<dbReference type="PANTHER" id="PTHR22950">
    <property type="entry name" value="AMINO ACID TRANSPORTER"/>
    <property type="match status" value="1"/>
</dbReference>
<evidence type="ECO:0000256" key="1">
    <source>
        <dbReference type="ARBA" id="ARBA00004141"/>
    </source>
</evidence>
<comment type="subcellular location">
    <subcellularLocation>
        <location evidence="1">Membrane</location>
        <topology evidence="1">Multi-pass membrane protein</topology>
    </subcellularLocation>
</comment>
<feature type="transmembrane region" description="Helical" evidence="5">
    <location>
        <begin position="101"/>
        <end position="123"/>
    </location>
</feature>
<feature type="transmembrane region" description="Helical" evidence="5">
    <location>
        <begin position="21"/>
        <end position="41"/>
    </location>
</feature>
<dbReference type="Gene3D" id="1.20.1740.10">
    <property type="entry name" value="Amino acid/polyamine transporter I"/>
    <property type="match status" value="1"/>
</dbReference>
<feature type="transmembrane region" description="Helical" evidence="5">
    <location>
        <begin position="159"/>
        <end position="181"/>
    </location>
</feature>
<dbReference type="GO" id="GO:0015179">
    <property type="term" value="F:L-amino acid transmembrane transporter activity"/>
    <property type="evidence" value="ECO:0007669"/>
    <property type="project" value="TreeGrafter"/>
</dbReference>
<feature type="transmembrane region" description="Helical" evidence="5">
    <location>
        <begin position="280"/>
        <end position="301"/>
    </location>
</feature>
<evidence type="ECO:0000256" key="5">
    <source>
        <dbReference type="SAM" id="Phobius"/>
    </source>
</evidence>
<dbReference type="AlphaFoldDB" id="C5LE48"/>
<feature type="transmembrane region" description="Helical" evidence="5">
    <location>
        <begin position="350"/>
        <end position="376"/>
    </location>
</feature>
<protein>
    <submittedName>
        <fullName evidence="7">Vesicular inhibitory amino acid transporter, putative</fullName>
    </submittedName>
</protein>
<sequence length="425" mass="45403">MSKTRSELYATTMVANPNGCSDFRGVANIVMTAVGVGVLALPNAVAFGGWVAAPLLLLLAWVLTHYQMCLLWKCLFMNPSRKPMESYEEIGRVCFGRVGQVAVALCLYGGIFSICALIMILLGSSLHNLVPSLSRSLWIVITVALMLPFAWLPSLKRVGIIAAIGVGATAVVAVSVIIAGAREAVSSDHVHVLGPQGVGGLGLSFTNFMNSFTCAPVIPSLVVEMKNPVTFPRVALWSFLTITVVFGSIGFAGYAGWGIDMLKFDLIVDAVASSAGRGDWVNYIVQISILVVSFTHLLVLFAPLGKANDRIVSHFFKGKRVYWTLSLVGRTVVFLAAMGLALLVPGFGALFNIVGSTIVMFLQILFPSTFFLRLLYLGSKNGIASPFTSKTREKVHIGTVVACICLGLFGLVLGTYQAIDALASK</sequence>
<feature type="transmembrane region" description="Helical" evidence="5">
    <location>
        <begin position="321"/>
        <end position="344"/>
    </location>
</feature>
<feature type="transmembrane region" description="Helical" evidence="5">
    <location>
        <begin position="201"/>
        <end position="222"/>
    </location>
</feature>
<evidence type="ECO:0000256" key="2">
    <source>
        <dbReference type="ARBA" id="ARBA00022692"/>
    </source>
</evidence>
<feature type="domain" description="Amino acid transporter transmembrane" evidence="6">
    <location>
        <begin position="23"/>
        <end position="419"/>
    </location>
</feature>
<feature type="transmembrane region" description="Helical" evidence="5">
    <location>
        <begin position="234"/>
        <end position="257"/>
    </location>
</feature>
<feature type="transmembrane region" description="Helical" evidence="5">
    <location>
        <begin position="135"/>
        <end position="152"/>
    </location>
</feature>
<dbReference type="GeneID" id="9050517"/>
<evidence type="ECO:0000256" key="4">
    <source>
        <dbReference type="ARBA" id="ARBA00023136"/>
    </source>
</evidence>
<reference evidence="7 8" key="1">
    <citation type="submission" date="2008-07" db="EMBL/GenBank/DDBJ databases">
        <authorList>
            <person name="El-Sayed N."/>
            <person name="Caler E."/>
            <person name="Inman J."/>
            <person name="Amedeo P."/>
            <person name="Hass B."/>
            <person name="Wortman J."/>
        </authorList>
    </citation>
    <scope>NUCLEOTIDE SEQUENCE [LARGE SCALE GENOMIC DNA]</scope>
    <source>
        <strain evidence="8">ATCC 50983 / TXsc</strain>
    </source>
</reference>
<dbReference type="GO" id="GO:0005774">
    <property type="term" value="C:vacuolar membrane"/>
    <property type="evidence" value="ECO:0007669"/>
    <property type="project" value="TreeGrafter"/>
</dbReference>
<dbReference type="Proteomes" id="UP000007800">
    <property type="component" value="Unassembled WGS sequence"/>
</dbReference>